<feature type="region of interest" description="Disordered" evidence="1">
    <location>
        <begin position="239"/>
        <end position="258"/>
    </location>
</feature>
<dbReference type="Pfam" id="PF20613">
    <property type="entry name" value="HipA_2"/>
    <property type="match status" value="1"/>
</dbReference>
<dbReference type="AlphaFoldDB" id="A0A7W0CCM9"/>
<evidence type="ECO:0000313" key="3">
    <source>
        <dbReference type="EMBL" id="MBA2888708.1"/>
    </source>
</evidence>
<sequence>MLERITATRYVTPLREGGSLPGVVEADDYGTYAVKFRGAGQGRRVLVAEIICAELARRLGLRTPDLKLIELDAQFGVREPDHEIQELLKNSAGLNLAVDFLPGALNFEPLTWTPDPAFAARVVWFDGLIHNVDRSWRNPNLLLWHDDVWLIDHGAALWFHHNWKSADPRRPYDDSDHVLAPFAEGEGRMEVTRAMLEEVTALVPDEWLADEPGFGSPADVRHAYVEHLHRRALDGWESAVTERRKSGPGSVGAFHRGQ</sequence>
<dbReference type="InterPro" id="IPR046748">
    <property type="entry name" value="HipA_2"/>
</dbReference>
<dbReference type="RefSeq" id="WP_181606974.1">
    <property type="nucleotide sequence ID" value="NZ_BAABAM010000001.1"/>
</dbReference>
<dbReference type="EMBL" id="JACDUR010000001">
    <property type="protein sequence ID" value="MBA2888708.1"/>
    <property type="molecule type" value="Genomic_DNA"/>
</dbReference>
<comment type="caution">
    <text evidence="3">The sequence shown here is derived from an EMBL/GenBank/DDBJ whole genome shotgun (WGS) entry which is preliminary data.</text>
</comment>
<reference evidence="3 4" key="1">
    <citation type="submission" date="2020-07" db="EMBL/GenBank/DDBJ databases">
        <title>Genomic Encyclopedia of Type Strains, Phase IV (KMG-IV): sequencing the most valuable type-strain genomes for metagenomic binning, comparative biology and taxonomic classification.</title>
        <authorList>
            <person name="Goeker M."/>
        </authorList>
    </citation>
    <scope>NUCLEOTIDE SEQUENCE [LARGE SCALE GENOMIC DNA]</scope>
    <source>
        <strain evidence="3 4">DSM 45533</strain>
    </source>
</reference>
<evidence type="ECO:0000259" key="2">
    <source>
        <dbReference type="Pfam" id="PF20613"/>
    </source>
</evidence>
<proteinExistence type="predicted"/>
<name>A0A7W0CCM9_9ACTN</name>
<accession>A0A7W0CCM9</accession>
<evidence type="ECO:0000313" key="4">
    <source>
        <dbReference type="Proteomes" id="UP000530928"/>
    </source>
</evidence>
<organism evidence="3 4">
    <name type="scientific">Nonomuraea soli</name>
    <dbReference type="NCBI Taxonomy" id="1032476"/>
    <lineage>
        <taxon>Bacteria</taxon>
        <taxon>Bacillati</taxon>
        <taxon>Actinomycetota</taxon>
        <taxon>Actinomycetes</taxon>
        <taxon>Streptosporangiales</taxon>
        <taxon>Streptosporangiaceae</taxon>
        <taxon>Nonomuraea</taxon>
    </lineage>
</organism>
<keyword evidence="4" id="KW-1185">Reference proteome</keyword>
<dbReference type="Proteomes" id="UP000530928">
    <property type="component" value="Unassembled WGS sequence"/>
</dbReference>
<evidence type="ECO:0000256" key="1">
    <source>
        <dbReference type="SAM" id="MobiDB-lite"/>
    </source>
</evidence>
<gene>
    <name evidence="3" type="ORF">HNR30_000043</name>
</gene>
<protein>
    <recommendedName>
        <fullName evidence="2">HipA-like kinase domain-containing protein</fullName>
    </recommendedName>
</protein>
<feature type="domain" description="HipA-like kinase" evidence="2">
    <location>
        <begin position="14"/>
        <end position="228"/>
    </location>
</feature>